<gene>
    <name evidence="1" type="ORF">Golax_023152</name>
</gene>
<comment type="caution">
    <text evidence="1">The sequence shown here is derived from an EMBL/GenBank/DDBJ whole genome shotgun (WGS) entry which is preliminary data.</text>
</comment>
<dbReference type="EMBL" id="JABEZV010441889">
    <property type="protein sequence ID" value="MBA0730034.1"/>
    <property type="molecule type" value="Genomic_DNA"/>
</dbReference>
<dbReference type="Proteomes" id="UP000593574">
    <property type="component" value="Unassembled WGS sequence"/>
</dbReference>
<dbReference type="AlphaFoldDB" id="A0A7J9B345"/>
<accession>A0A7J9B345</accession>
<organism evidence="1 2">
    <name type="scientific">Gossypium laxum</name>
    <dbReference type="NCBI Taxonomy" id="34288"/>
    <lineage>
        <taxon>Eukaryota</taxon>
        <taxon>Viridiplantae</taxon>
        <taxon>Streptophyta</taxon>
        <taxon>Embryophyta</taxon>
        <taxon>Tracheophyta</taxon>
        <taxon>Spermatophyta</taxon>
        <taxon>Magnoliopsida</taxon>
        <taxon>eudicotyledons</taxon>
        <taxon>Gunneridae</taxon>
        <taxon>Pentapetalae</taxon>
        <taxon>rosids</taxon>
        <taxon>malvids</taxon>
        <taxon>Malvales</taxon>
        <taxon>Malvaceae</taxon>
        <taxon>Malvoideae</taxon>
        <taxon>Gossypium</taxon>
    </lineage>
</organism>
<name>A0A7J9B345_9ROSI</name>
<protein>
    <submittedName>
        <fullName evidence="1">Uncharacterized protein</fullName>
    </submittedName>
</protein>
<evidence type="ECO:0000313" key="1">
    <source>
        <dbReference type="EMBL" id="MBA0730034.1"/>
    </source>
</evidence>
<sequence>MIQFQIYLTGLKKGARPSQQFWLKLSYL</sequence>
<keyword evidence="2" id="KW-1185">Reference proteome</keyword>
<evidence type="ECO:0000313" key="2">
    <source>
        <dbReference type="Proteomes" id="UP000593574"/>
    </source>
</evidence>
<reference evidence="1 2" key="1">
    <citation type="journal article" date="2019" name="Genome Biol. Evol.">
        <title>Insights into the evolution of the New World diploid cottons (Gossypium, subgenus Houzingenia) based on genome sequencing.</title>
        <authorList>
            <person name="Grover C.E."/>
            <person name="Arick M.A. 2nd"/>
            <person name="Thrash A."/>
            <person name="Conover J.L."/>
            <person name="Sanders W.S."/>
            <person name="Peterson D.G."/>
            <person name="Frelichowski J.E."/>
            <person name="Scheffler J.A."/>
            <person name="Scheffler B.E."/>
            <person name="Wendel J.F."/>
        </authorList>
    </citation>
    <scope>NUCLEOTIDE SEQUENCE [LARGE SCALE GENOMIC DNA]</scope>
    <source>
        <strain evidence="1">4</strain>
        <tissue evidence="1">Leaf</tissue>
    </source>
</reference>
<proteinExistence type="predicted"/>